<organism evidence="2">
    <name type="scientific">bioreactor metagenome</name>
    <dbReference type="NCBI Taxonomy" id="1076179"/>
    <lineage>
        <taxon>unclassified sequences</taxon>
        <taxon>metagenomes</taxon>
        <taxon>ecological metagenomes</taxon>
    </lineage>
</organism>
<keyword evidence="1" id="KW-1133">Transmembrane helix</keyword>
<gene>
    <name evidence="2" type="ORF">SDC9_187554</name>
</gene>
<dbReference type="AlphaFoldDB" id="A0A645HP57"/>
<keyword evidence="1" id="KW-0812">Transmembrane</keyword>
<feature type="transmembrane region" description="Helical" evidence="1">
    <location>
        <begin position="12"/>
        <end position="33"/>
    </location>
</feature>
<accession>A0A645HP57</accession>
<comment type="caution">
    <text evidence="2">The sequence shown here is derived from an EMBL/GenBank/DDBJ whole genome shotgun (WGS) entry which is preliminary data.</text>
</comment>
<reference evidence="2" key="1">
    <citation type="submission" date="2019-08" db="EMBL/GenBank/DDBJ databases">
        <authorList>
            <person name="Kucharzyk K."/>
            <person name="Murdoch R.W."/>
            <person name="Higgins S."/>
            <person name="Loffler F."/>
        </authorList>
    </citation>
    <scope>NUCLEOTIDE SEQUENCE</scope>
</reference>
<proteinExistence type="predicted"/>
<sequence>MVFPFLYSVQVLMVPFGYYTIAPTVGILLTAFAQSRLASIFGPYILVFEAQFPAVQEIHAGGFG</sequence>
<evidence type="ECO:0000256" key="1">
    <source>
        <dbReference type="SAM" id="Phobius"/>
    </source>
</evidence>
<keyword evidence="1" id="KW-0472">Membrane</keyword>
<dbReference type="EMBL" id="VSSQ01096176">
    <property type="protein sequence ID" value="MPN40019.1"/>
    <property type="molecule type" value="Genomic_DNA"/>
</dbReference>
<name>A0A645HP57_9ZZZZ</name>
<evidence type="ECO:0000313" key="2">
    <source>
        <dbReference type="EMBL" id="MPN40019.1"/>
    </source>
</evidence>
<protein>
    <submittedName>
        <fullName evidence="2">Uncharacterized protein</fullName>
    </submittedName>
</protein>